<evidence type="ECO:0000256" key="1">
    <source>
        <dbReference type="SAM" id="MobiDB-lite"/>
    </source>
</evidence>
<proteinExistence type="predicted"/>
<feature type="compositionally biased region" description="Polar residues" evidence="1">
    <location>
        <begin position="91"/>
        <end position="105"/>
    </location>
</feature>
<evidence type="ECO:0000313" key="3">
    <source>
        <dbReference type="Proteomes" id="UP001152622"/>
    </source>
</evidence>
<dbReference type="AlphaFoldDB" id="A0A9Q1ESJ8"/>
<organism evidence="2 3">
    <name type="scientific">Synaphobranchus kaupii</name>
    <name type="common">Kaup's arrowtooth eel</name>
    <dbReference type="NCBI Taxonomy" id="118154"/>
    <lineage>
        <taxon>Eukaryota</taxon>
        <taxon>Metazoa</taxon>
        <taxon>Chordata</taxon>
        <taxon>Craniata</taxon>
        <taxon>Vertebrata</taxon>
        <taxon>Euteleostomi</taxon>
        <taxon>Actinopterygii</taxon>
        <taxon>Neopterygii</taxon>
        <taxon>Teleostei</taxon>
        <taxon>Anguilliformes</taxon>
        <taxon>Synaphobranchidae</taxon>
        <taxon>Synaphobranchus</taxon>
    </lineage>
</organism>
<dbReference type="EMBL" id="JAINUF010000013">
    <property type="protein sequence ID" value="KAJ8344273.1"/>
    <property type="molecule type" value="Genomic_DNA"/>
</dbReference>
<reference evidence="2" key="1">
    <citation type="journal article" date="2023" name="Science">
        <title>Genome structures resolve the early diversification of teleost fishes.</title>
        <authorList>
            <person name="Parey E."/>
            <person name="Louis A."/>
            <person name="Montfort J."/>
            <person name="Bouchez O."/>
            <person name="Roques C."/>
            <person name="Iampietro C."/>
            <person name="Lluch J."/>
            <person name="Castinel A."/>
            <person name="Donnadieu C."/>
            <person name="Desvignes T."/>
            <person name="Floi Bucao C."/>
            <person name="Jouanno E."/>
            <person name="Wen M."/>
            <person name="Mejri S."/>
            <person name="Dirks R."/>
            <person name="Jansen H."/>
            <person name="Henkel C."/>
            <person name="Chen W.J."/>
            <person name="Zahm M."/>
            <person name="Cabau C."/>
            <person name="Klopp C."/>
            <person name="Thompson A.W."/>
            <person name="Robinson-Rechavi M."/>
            <person name="Braasch I."/>
            <person name="Lecointre G."/>
            <person name="Bobe J."/>
            <person name="Postlethwait J.H."/>
            <person name="Berthelot C."/>
            <person name="Roest Crollius H."/>
            <person name="Guiguen Y."/>
        </authorList>
    </citation>
    <scope>NUCLEOTIDE SEQUENCE</scope>
    <source>
        <strain evidence="2">WJC10195</strain>
    </source>
</reference>
<evidence type="ECO:0000313" key="2">
    <source>
        <dbReference type="EMBL" id="KAJ8344273.1"/>
    </source>
</evidence>
<protein>
    <submittedName>
        <fullName evidence="2">Uncharacterized protein</fullName>
    </submittedName>
</protein>
<sequence>MAPGAWPHIKMGARSLLVPAPEERGRVWGTKSEPHINPWREHARRSVLKACCFCNLGKRPLPQDPAGLRPRRRRTTRQSSSVTHRLGAVPTASSPDLTSETQAER</sequence>
<comment type="caution">
    <text evidence="2">The sequence shown here is derived from an EMBL/GenBank/DDBJ whole genome shotgun (WGS) entry which is preliminary data.</text>
</comment>
<keyword evidence="3" id="KW-1185">Reference proteome</keyword>
<accession>A0A9Q1ESJ8</accession>
<feature type="region of interest" description="Disordered" evidence="1">
    <location>
        <begin position="58"/>
        <end position="105"/>
    </location>
</feature>
<name>A0A9Q1ESJ8_SYNKA</name>
<dbReference type="Proteomes" id="UP001152622">
    <property type="component" value="Chromosome 13"/>
</dbReference>
<gene>
    <name evidence="2" type="ORF">SKAU_G00316020</name>
</gene>